<feature type="transmembrane region" description="Helical" evidence="6">
    <location>
        <begin position="102"/>
        <end position="121"/>
    </location>
</feature>
<dbReference type="InterPro" id="IPR027359">
    <property type="entry name" value="Volt_channel_dom_sf"/>
</dbReference>
<dbReference type="InParanoid" id="A0A0V0R2K0"/>
<keyword evidence="4 6" id="KW-0472">Membrane</keyword>
<gene>
    <name evidence="8" type="ORF">PPERSA_12977</name>
</gene>
<protein>
    <submittedName>
        <fullName evidence="8">Adenylyl cyclase class-3/4/guanylyl cyclase</fullName>
    </submittedName>
</protein>
<evidence type="ECO:0000256" key="6">
    <source>
        <dbReference type="SAM" id="Phobius"/>
    </source>
</evidence>
<feature type="transmembrane region" description="Helical" evidence="6">
    <location>
        <begin position="65"/>
        <end position="87"/>
    </location>
</feature>
<dbReference type="Proteomes" id="UP000054937">
    <property type="component" value="Unassembled WGS sequence"/>
</dbReference>
<keyword evidence="3 6" id="KW-1133">Transmembrane helix</keyword>
<dbReference type="OrthoDB" id="60033at2759"/>
<keyword evidence="9" id="KW-1185">Reference proteome</keyword>
<dbReference type="SUPFAM" id="SSF81324">
    <property type="entry name" value="Voltage-gated potassium channels"/>
    <property type="match status" value="1"/>
</dbReference>
<dbReference type="PANTHER" id="PTHR43336">
    <property type="entry name" value="OXYGEN SENSOR HISTIDINE KINASE RESPONSE REGULATOR DEVS/DOSS"/>
    <property type="match status" value="1"/>
</dbReference>
<organism evidence="8 9">
    <name type="scientific">Pseudocohnilembus persalinus</name>
    <name type="common">Ciliate</name>
    <dbReference type="NCBI Taxonomy" id="266149"/>
    <lineage>
        <taxon>Eukaryota</taxon>
        <taxon>Sar</taxon>
        <taxon>Alveolata</taxon>
        <taxon>Ciliophora</taxon>
        <taxon>Intramacronucleata</taxon>
        <taxon>Oligohymenophorea</taxon>
        <taxon>Scuticociliatia</taxon>
        <taxon>Philasterida</taxon>
        <taxon>Pseudocohnilembidae</taxon>
        <taxon>Pseudocohnilembus</taxon>
    </lineage>
</organism>
<evidence type="ECO:0000313" key="8">
    <source>
        <dbReference type="EMBL" id="KRX08496.1"/>
    </source>
</evidence>
<dbReference type="GO" id="GO:0035556">
    <property type="term" value="P:intracellular signal transduction"/>
    <property type="evidence" value="ECO:0007669"/>
    <property type="project" value="InterPro"/>
</dbReference>
<reference evidence="8 9" key="1">
    <citation type="journal article" date="2015" name="Sci. Rep.">
        <title>Genome of the facultative scuticociliatosis pathogen Pseudocohnilembus persalinus provides insight into its virulence through horizontal gene transfer.</title>
        <authorList>
            <person name="Xiong J."/>
            <person name="Wang G."/>
            <person name="Cheng J."/>
            <person name="Tian M."/>
            <person name="Pan X."/>
            <person name="Warren A."/>
            <person name="Jiang C."/>
            <person name="Yuan D."/>
            <person name="Miao W."/>
        </authorList>
    </citation>
    <scope>NUCLEOTIDE SEQUENCE [LARGE SCALE GENOMIC DNA]</scope>
    <source>
        <strain evidence="8">36N120E</strain>
    </source>
</reference>
<evidence type="ECO:0000256" key="4">
    <source>
        <dbReference type="ARBA" id="ARBA00023136"/>
    </source>
</evidence>
<evidence type="ECO:0000256" key="3">
    <source>
        <dbReference type="ARBA" id="ARBA00022989"/>
    </source>
</evidence>
<dbReference type="InterPro" id="IPR005821">
    <property type="entry name" value="Ion_trans_dom"/>
</dbReference>
<sequence length="1031" mass="116534">MNSDQNSKQDNSVKRSVGRKKNTVKISAGKSPVEHGRSQDGVPAGQSSIRSEKILTKWEKTKLQLLNMLEHNITSIIMTIFTIYALFGDDIRILTTDKYGDPYFWVINIVTMVAFTLEIIVSSLAKEGYWNGFFFWLDIISTISLLLDIGWVSNELFNGSSTAASAASLARAGRASRIGTKAGRIIRIIRLIRLVKLYKVGLNKMMEEDLDQDQLQDDDIQIVNQSSAVQSKLIERDIRKKKAHNDASPMAPVGGAQSTLMPQNKISRQPQKNTTSITQVNQKSMSKLPPLGQGGQQIFQQQQPGNTIIIPLQNRSTEAQDGPSKPVVLDKYKNDPLLMPKVNEAYLTVGKSSDFQRIHPLKSGDIYKNSDGKTPVGRSELISTTNVQKILQKENNQGVQLQETKVGQKLSELTTKRVISLVLSILFSVPIFSSSTWSEDTTSYNQGLYSIYVFKDDAQLFKSAMESYIDFHKDLRSPIIYIEFESDDVPSQYDIYPKDYGKSDEIVDYEELRSEEVTIYSIPVNTSNQDEVIAYSVMDGRKDNDLNAILSIIRTVFISVVLSLGALAFQRDVEQLVLEPIENMVQKVQRIADNPLEAAQMEENEAFLVYEMEKNNNMKDIRKKKEEQRMETAILEKLIIKIGALLAVGFGEAGSQIIAKNMKKGGAVDPMLPGQKIMAIFGFCDIRNFTDATEVLQTNVMVFVNEIAEITHGCVDQFCGQSNKNIGDAFLLVWKYQENQYKKETGGKLSLLNNKVVKRFSDLPVLAFLKIMQHLAVCKKLHKYKDNAGLNKRIPGYNKQGVRMGFGLHQGWAIEGAIGSEFKIDASYLSPNVNMASRLEAATKQFGTGLLISGPLYQTLTEQLQKQLRHIDRVTVKGSIEPLDLYTVDVSYDLLIKYMQKHRKVDKFDIQYKNNDQKKKRKIIERIKRNKRRTELESGKLQIAKLFDTDQELILMRKIFTTSFYEQWKVAFQLYLDGSWEKALQKLEVSYTYLQDQGFLDGPAQTLIGVIKEHGGKAPSNWNGFRALTEK</sequence>
<dbReference type="SUPFAM" id="SSF55073">
    <property type="entry name" value="Nucleotide cyclase"/>
    <property type="match status" value="1"/>
</dbReference>
<feature type="transmembrane region" description="Helical" evidence="6">
    <location>
        <begin position="133"/>
        <end position="152"/>
    </location>
</feature>
<name>A0A0V0R2K0_PSEPJ</name>
<dbReference type="InterPro" id="IPR001054">
    <property type="entry name" value="A/G_cyclase"/>
</dbReference>
<feature type="domain" description="Guanylate cyclase" evidence="7">
    <location>
        <begin position="680"/>
        <end position="840"/>
    </location>
</feature>
<dbReference type="Pfam" id="PF00520">
    <property type="entry name" value="Ion_trans"/>
    <property type="match status" value="1"/>
</dbReference>
<evidence type="ECO:0000256" key="1">
    <source>
        <dbReference type="ARBA" id="ARBA00004141"/>
    </source>
</evidence>
<comment type="caution">
    <text evidence="8">The sequence shown here is derived from an EMBL/GenBank/DDBJ whole genome shotgun (WGS) entry which is preliminary data.</text>
</comment>
<dbReference type="PANTHER" id="PTHR43336:SF3">
    <property type="entry name" value="GUANYLATE CYCLASE DOMAIN-CONTAINING PROTEIN"/>
    <property type="match status" value="1"/>
</dbReference>
<dbReference type="GO" id="GO:0009190">
    <property type="term" value="P:cyclic nucleotide biosynthetic process"/>
    <property type="evidence" value="ECO:0007669"/>
    <property type="project" value="InterPro"/>
</dbReference>
<dbReference type="Gene3D" id="3.30.70.1230">
    <property type="entry name" value="Nucleotide cyclase"/>
    <property type="match status" value="1"/>
</dbReference>
<dbReference type="FunCoup" id="A0A0V0R2K0">
    <property type="interactions" value="5"/>
</dbReference>
<dbReference type="InterPro" id="IPR029787">
    <property type="entry name" value="Nucleotide_cyclase"/>
</dbReference>
<accession>A0A0V0R2K0</accession>
<feature type="compositionally biased region" description="Polar residues" evidence="5">
    <location>
        <begin position="256"/>
        <end position="278"/>
    </location>
</feature>
<dbReference type="GO" id="GO:0016020">
    <property type="term" value="C:membrane"/>
    <property type="evidence" value="ECO:0007669"/>
    <property type="project" value="UniProtKB-SubCell"/>
</dbReference>
<evidence type="ECO:0000259" key="7">
    <source>
        <dbReference type="PROSITE" id="PS50125"/>
    </source>
</evidence>
<dbReference type="EMBL" id="LDAU01000063">
    <property type="protein sequence ID" value="KRX08496.1"/>
    <property type="molecule type" value="Genomic_DNA"/>
</dbReference>
<proteinExistence type="predicted"/>
<comment type="subcellular location">
    <subcellularLocation>
        <location evidence="1">Membrane</location>
        <topology evidence="1">Multi-pass membrane protein</topology>
    </subcellularLocation>
</comment>
<evidence type="ECO:0000256" key="2">
    <source>
        <dbReference type="ARBA" id="ARBA00022692"/>
    </source>
</evidence>
<dbReference type="PROSITE" id="PS50125">
    <property type="entry name" value="GUANYLATE_CYCLASE_2"/>
    <property type="match status" value="1"/>
</dbReference>
<evidence type="ECO:0000313" key="9">
    <source>
        <dbReference type="Proteomes" id="UP000054937"/>
    </source>
</evidence>
<dbReference type="AlphaFoldDB" id="A0A0V0R2K0"/>
<dbReference type="OMA" id="FHIGEIY"/>
<feature type="region of interest" description="Disordered" evidence="5">
    <location>
        <begin position="1"/>
        <end position="47"/>
    </location>
</feature>
<feature type="region of interest" description="Disordered" evidence="5">
    <location>
        <begin position="242"/>
        <end position="278"/>
    </location>
</feature>
<feature type="compositionally biased region" description="Polar residues" evidence="5">
    <location>
        <begin position="1"/>
        <end position="10"/>
    </location>
</feature>
<dbReference type="Pfam" id="PF00211">
    <property type="entry name" value="Guanylate_cyc"/>
    <property type="match status" value="1"/>
</dbReference>
<dbReference type="Gene3D" id="1.20.120.350">
    <property type="entry name" value="Voltage-gated potassium channels. Chain C"/>
    <property type="match status" value="1"/>
</dbReference>
<dbReference type="CDD" id="cd07302">
    <property type="entry name" value="CHD"/>
    <property type="match status" value="1"/>
</dbReference>
<keyword evidence="2 6" id="KW-0812">Transmembrane</keyword>
<evidence type="ECO:0000256" key="5">
    <source>
        <dbReference type="SAM" id="MobiDB-lite"/>
    </source>
</evidence>